<proteinExistence type="predicted"/>
<keyword evidence="2" id="KW-1133">Transmembrane helix</keyword>
<feature type="compositionally biased region" description="Low complexity" evidence="1">
    <location>
        <begin position="189"/>
        <end position="222"/>
    </location>
</feature>
<sequence>MSESKRKPERDPELGGLFPPMPASFSARVDEALADVRAGRVRRRVRPGLVAAYVCAASFAALFAAALLVPALRGAPQPEDGRAVCELCPETTAQVDVYAAIRAAVQTQLEFGAQASRYTVGRMEIRREGSGYAVQAEVRLYAGDAGEPYDVRMVEAAVEQADGCFRVTQQRDLGAWPTVTPEPSPRTPAPTQDAAATPRQSTPTPGDAQAADGAQPDGAQDGAQQEDALMQLDALAADALRRYDAARRGEAASGGLEAVHQTEDTALFLQEIELLEALAGRGARLPGLIEPDERPAAVTRERTETAAYGYVRATYHYTRLESGARGRTEETFTITFDPQAMAIVGVEPGQAGPLRALLDALAGEQLAAGFTREEANAYAAEELAAQLAHGTTVVYAGGEAALLLPAAADEPACALTALPDGVPETAPDGCAAITREQFACLSALAVGGALPPDGFALYRVEADGRLTELLCGTAEALAARMAHEGAAEYLVAFRFLPDAAAADGAADGPVPVGATPQPAPAGGAQELLLAVRVR</sequence>
<feature type="transmembrane region" description="Helical" evidence="2">
    <location>
        <begin position="50"/>
        <end position="72"/>
    </location>
</feature>
<evidence type="ECO:0000313" key="3">
    <source>
        <dbReference type="EMBL" id="HIU93983.1"/>
    </source>
</evidence>
<evidence type="ECO:0000313" key="4">
    <source>
        <dbReference type="Proteomes" id="UP000824128"/>
    </source>
</evidence>
<reference evidence="3" key="2">
    <citation type="journal article" date="2021" name="PeerJ">
        <title>Extensive microbial diversity within the chicken gut microbiome revealed by metagenomics and culture.</title>
        <authorList>
            <person name="Gilroy R."/>
            <person name="Ravi A."/>
            <person name="Getino M."/>
            <person name="Pursley I."/>
            <person name="Horton D.L."/>
            <person name="Alikhan N.F."/>
            <person name="Baker D."/>
            <person name="Gharbi K."/>
            <person name="Hall N."/>
            <person name="Watson M."/>
            <person name="Adriaenssens E.M."/>
            <person name="Foster-Nyarko E."/>
            <person name="Jarju S."/>
            <person name="Secka A."/>
            <person name="Antonio M."/>
            <person name="Oren A."/>
            <person name="Chaudhuri R.R."/>
            <person name="La Ragione R."/>
            <person name="Hildebrand F."/>
            <person name="Pallen M.J."/>
        </authorList>
    </citation>
    <scope>NUCLEOTIDE SEQUENCE</scope>
    <source>
        <strain evidence="3">ChiGjej2B2-16831</strain>
    </source>
</reference>
<reference evidence="3" key="1">
    <citation type="submission" date="2020-10" db="EMBL/GenBank/DDBJ databases">
        <authorList>
            <person name="Gilroy R."/>
        </authorList>
    </citation>
    <scope>NUCLEOTIDE SEQUENCE</scope>
    <source>
        <strain evidence="3">ChiGjej2B2-16831</strain>
    </source>
</reference>
<keyword evidence="2" id="KW-0472">Membrane</keyword>
<name>A0A9D1SSC3_9FIRM</name>
<organism evidence="3 4">
    <name type="scientific">Candidatus Aphodomorpha intestinavium</name>
    <dbReference type="NCBI Taxonomy" id="2840672"/>
    <lineage>
        <taxon>Bacteria</taxon>
        <taxon>Bacillati</taxon>
        <taxon>Bacillota</taxon>
        <taxon>Clostridia</taxon>
        <taxon>Eubacteriales</taxon>
        <taxon>Candidatus Aphodomorpha</taxon>
    </lineage>
</organism>
<comment type="caution">
    <text evidence="3">The sequence shown here is derived from an EMBL/GenBank/DDBJ whole genome shotgun (WGS) entry which is preliminary data.</text>
</comment>
<accession>A0A9D1SSC3</accession>
<dbReference type="AlphaFoldDB" id="A0A9D1SSC3"/>
<dbReference type="Proteomes" id="UP000824128">
    <property type="component" value="Unassembled WGS sequence"/>
</dbReference>
<evidence type="ECO:0000256" key="1">
    <source>
        <dbReference type="SAM" id="MobiDB-lite"/>
    </source>
</evidence>
<evidence type="ECO:0000256" key="2">
    <source>
        <dbReference type="SAM" id="Phobius"/>
    </source>
</evidence>
<keyword evidence="2" id="KW-0812">Transmembrane</keyword>
<feature type="region of interest" description="Disordered" evidence="1">
    <location>
        <begin position="175"/>
        <end position="222"/>
    </location>
</feature>
<gene>
    <name evidence="3" type="ORF">IAD24_02370</name>
</gene>
<dbReference type="EMBL" id="DVNZ01000075">
    <property type="protein sequence ID" value="HIU93983.1"/>
    <property type="molecule type" value="Genomic_DNA"/>
</dbReference>
<protein>
    <submittedName>
        <fullName evidence="3">Uncharacterized protein</fullName>
    </submittedName>
</protein>